<feature type="domain" description="HTH tetR-type" evidence="3">
    <location>
        <begin position="33"/>
        <end position="93"/>
    </location>
</feature>
<proteinExistence type="predicted"/>
<accession>A0ABS6KGW9</accession>
<evidence type="ECO:0000313" key="4">
    <source>
        <dbReference type="EMBL" id="MBU9762811.1"/>
    </source>
</evidence>
<gene>
    <name evidence="4" type="ORF">FR943_02940</name>
</gene>
<dbReference type="PANTHER" id="PTHR30055">
    <property type="entry name" value="HTH-TYPE TRANSCRIPTIONAL REGULATOR RUTR"/>
    <property type="match status" value="1"/>
</dbReference>
<keyword evidence="5" id="KW-1185">Reference proteome</keyword>
<dbReference type="InterPro" id="IPR009057">
    <property type="entry name" value="Homeodomain-like_sf"/>
</dbReference>
<keyword evidence="1 2" id="KW-0238">DNA-binding</keyword>
<comment type="caution">
    <text evidence="4">The sequence shown here is derived from an EMBL/GenBank/DDBJ whole genome shotgun (WGS) entry which is preliminary data.</text>
</comment>
<sequence>MVTVTASELKTAKTIRLLTPERCSGTTELTAARIARRERIVNAATSLAFQGYDACQIRAVAATAGMSASTVYQYFPSKDDLLLACFYEWLWDFETEYRCATSGTDLFQRLRQVALALTGRLCSSPHFAEAMVRPYLYADGTAATQADRVRRQIVGIFIGSVGQGISASNGTGAAEILSDVWMSNVAAFAQQRITLGEVSERLTRTVRLLER</sequence>
<dbReference type="SUPFAM" id="SSF46689">
    <property type="entry name" value="Homeodomain-like"/>
    <property type="match status" value="1"/>
</dbReference>
<evidence type="ECO:0000259" key="3">
    <source>
        <dbReference type="PROSITE" id="PS50977"/>
    </source>
</evidence>
<dbReference type="PROSITE" id="PS50977">
    <property type="entry name" value="HTH_TETR_2"/>
    <property type="match status" value="1"/>
</dbReference>
<dbReference type="Pfam" id="PF00440">
    <property type="entry name" value="TetR_N"/>
    <property type="match status" value="1"/>
</dbReference>
<organism evidence="4 5">
    <name type="scientific">[Mycobacterium] fortunisiensis</name>
    <dbReference type="NCBI Taxonomy" id="2600579"/>
    <lineage>
        <taxon>Bacteria</taxon>
        <taxon>Bacillati</taxon>
        <taxon>Actinomycetota</taxon>
        <taxon>Actinomycetes</taxon>
        <taxon>Mycobacteriales</taxon>
        <taxon>Mycobacteriaceae</taxon>
        <taxon>Mycolicibacterium</taxon>
    </lineage>
</organism>
<feature type="DNA-binding region" description="H-T-H motif" evidence="2">
    <location>
        <begin position="56"/>
        <end position="75"/>
    </location>
</feature>
<dbReference type="InterPro" id="IPR041642">
    <property type="entry name" value="KstR_C"/>
</dbReference>
<evidence type="ECO:0000313" key="5">
    <source>
        <dbReference type="Proteomes" id="UP000812982"/>
    </source>
</evidence>
<dbReference type="InterPro" id="IPR001647">
    <property type="entry name" value="HTH_TetR"/>
</dbReference>
<dbReference type="Proteomes" id="UP000812982">
    <property type="component" value="Unassembled WGS sequence"/>
</dbReference>
<dbReference type="PANTHER" id="PTHR30055:SF226">
    <property type="entry name" value="HTH-TYPE TRANSCRIPTIONAL REGULATOR PKSA"/>
    <property type="match status" value="1"/>
</dbReference>
<dbReference type="Pfam" id="PF17925">
    <property type="entry name" value="TetR_C_20"/>
    <property type="match status" value="1"/>
</dbReference>
<protein>
    <submittedName>
        <fullName evidence="4">TetR/AcrR family transcriptional regulator</fullName>
    </submittedName>
</protein>
<dbReference type="EMBL" id="VOMB01000003">
    <property type="protein sequence ID" value="MBU9762811.1"/>
    <property type="molecule type" value="Genomic_DNA"/>
</dbReference>
<evidence type="ECO:0000256" key="1">
    <source>
        <dbReference type="ARBA" id="ARBA00023125"/>
    </source>
</evidence>
<dbReference type="Gene3D" id="1.10.357.10">
    <property type="entry name" value="Tetracycline Repressor, domain 2"/>
    <property type="match status" value="1"/>
</dbReference>
<reference evidence="4 5" key="1">
    <citation type="journal article" date="2021" name="Sci. Rep.">
        <title>Phenotypic and genomic hallmarks of a novel, potentially pathogenic rapidly growing Mycobacterium species related to the Mycobacterium fortuitum complex.</title>
        <authorList>
            <person name="Gharbi R."/>
            <person name="Khanna V."/>
            <person name="Frigui W."/>
            <person name="Mhenni B."/>
            <person name="Brosch R."/>
            <person name="Mardassi H."/>
        </authorList>
    </citation>
    <scope>NUCLEOTIDE SEQUENCE [LARGE SCALE GENOMIC DNA]</scope>
    <source>
        <strain evidence="4 5">TNTM28</strain>
    </source>
</reference>
<evidence type="ECO:0000256" key="2">
    <source>
        <dbReference type="PROSITE-ProRule" id="PRU00335"/>
    </source>
</evidence>
<dbReference type="InterPro" id="IPR050109">
    <property type="entry name" value="HTH-type_TetR-like_transc_reg"/>
</dbReference>
<name>A0ABS6KGW9_9MYCO</name>